<proteinExistence type="predicted"/>
<dbReference type="Proteomes" id="UP001165677">
    <property type="component" value="Unassembled WGS sequence"/>
</dbReference>
<comment type="caution">
    <text evidence="1">The sequence shown here is derived from an EMBL/GenBank/DDBJ whole genome shotgun (WGS) entry which is preliminary data.</text>
</comment>
<reference evidence="1" key="1">
    <citation type="submission" date="2022-10" db="EMBL/GenBank/DDBJ databases">
        <title>Flavobacterium sp. nov., a bacterium isolated from lake sediment.</title>
        <authorList>
            <person name="Qu J.-H."/>
        </authorList>
    </citation>
    <scope>NUCLEOTIDE SEQUENCE</scope>
    <source>
        <strain evidence="1">TH16-21</strain>
    </source>
</reference>
<dbReference type="RefSeq" id="WP_264368464.1">
    <property type="nucleotide sequence ID" value="NZ_JAPCIO010000003.1"/>
</dbReference>
<gene>
    <name evidence="1" type="ORF">OJ995_05200</name>
</gene>
<evidence type="ECO:0000313" key="2">
    <source>
        <dbReference type="Proteomes" id="UP001165677"/>
    </source>
</evidence>
<accession>A0ABT3EGB6</accession>
<organism evidence="1 2">
    <name type="scientific">Flavobacterium lacisediminis</name>
    <dbReference type="NCBI Taxonomy" id="2989705"/>
    <lineage>
        <taxon>Bacteria</taxon>
        <taxon>Pseudomonadati</taxon>
        <taxon>Bacteroidota</taxon>
        <taxon>Flavobacteriia</taxon>
        <taxon>Flavobacteriales</taxon>
        <taxon>Flavobacteriaceae</taxon>
        <taxon>Flavobacterium</taxon>
    </lineage>
</organism>
<keyword evidence="2" id="KW-1185">Reference proteome</keyword>
<sequence>MKKFIYISFLLIFGEAFSQNENSNKSDSIVWRKVTCEGGTEQAKIDFKNGIFNCFSYGLIFEKNPELRAYIRNYTKNKYGIDTKNAGCVITEYSQCYSKTMNDLVLDKFGKDIFEKSSKEAEELFKNEKQ</sequence>
<evidence type="ECO:0000313" key="1">
    <source>
        <dbReference type="EMBL" id="MCW1147610.1"/>
    </source>
</evidence>
<name>A0ABT3EGB6_9FLAO</name>
<protein>
    <submittedName>
        <fullName evidence="1">Uncharacterized protein</fullName>
    </submittedName>
</protein>
<dbReference type="EMBL" id="JAPCIO010000003">
    <property type="protein sequence ID" value="MCW1147610.1"/>
    <property type="molecule type" value="Genomic_DNA"/>
</dbReference>